<sequence length="56" mass="6574">MKIMIRNVDNIPNFKDYNQCNIITSHQGVDMYYEIRFPQVTIKHLSPIEYTGVKVG</sequence>
<organism evidence="1">
    <name type="scientific">Escherichia coli ACN001</name>
    <dbReference type="NCBI Taxonomy" id="1311757"/>
    <lineage>
        <taxon>Bacteria</taxon>
        <taxon>Pseudomonadati</taxon>
        <taxon>Pseudomonadota</taxon>
        <taxon>Gammaproteobacteria</taxon>
        <taxon>Enterobacterales</taxon>
        <taxon>Enterobacteriaceae</taxon>
        <taxon>Escherichia</taxon>
    </lineage>
</organism>
<dbReference type="AlphaFoldDB" id="A0A140WYC6"/>
<reference evidence="1" key="1">
    <citation type="journal article" date="2014" name="J Glob Antimicrob Resist">
        <title>Plasmid-mediated multidrug resistance and virulence in an avian pathogenic Escherichia coli strain isolated in China.</title>
        <authorList>
            <person name="Wang X."/>
            <person name="Hao H."/>
            <person name="Xu Z."/>
            <person name="Zheng H."/>
            <person name="Liu C."/>
            <person name="Wei L."/>
            <person name="Zhang R."/>
            <person name="Bi D."/>
            <person name="Chen H."/>
            <person name="Tan C."/>
        </authorList>
    </citation>
    <scope>NUCLEOTIDE SEQUENCE</scope>
    <source>
        <strain evidence="1">ACN001</strain>
        <plasmid evidence="1">pACN001-B</plasmid>
    </source>
</reference>
<name>A0A140WYC6_ECOLX</name>
<dbReference type="EMBL" id="KC853435">
    <property type="protein sequence ID" value="AHF23152.1"/>
    <property type="molecule type" value="Genomic_DNA"/>
</dbReference>
<accession>A0A140WYC6</accession>
<keyword evidence="1" id="KW-0614">Plasmid</keyword>
<geneLocation type="plasmid" evidence="1">
    <name>pACN001-B</name>
</geneLocation>
<proteinExistence type="predicted"/>
<gene>
    <name evidence="1" type="ORF">J444_pB59</name>
</gene>
<evidence type="ECO:0000313" key="1">
    <source>
        <dbReference type="EMBL" id="AHF23152.1"/>
    </source>
</evidence>
<protein>
    <submittedName>
        <fullName evidence="1">Uncharacterized protein</fullName>
    </submittedName>
</protein>